<feature type="coiled-coil region" evidence="12">
    <location>
        <begin position="3"/>
        <end position="43"/>
    </location>
</feature>
<dbReference type="Proteomes" id="UP000472273">
    <property type="component" value="Unplaced"/>
</dbReference>
<evidence type="ECO:0000256" key="5">
    <source>
        <dbReference type="ARBA" id="ARBA00022771"/>
    </source>
</evidence>
<evidence type="ECO:0000256" key="2">
    <source>
        <dbReference type="ARBA" id="ARBA00006991"/>
    </source>
</evidence>
<keyword evidence="12" id="KW-0175">Coiled coil</keyword>
<accession>A0A670YWJ2</accession>
<evidence type="ECO:0000313" key="17">
    <source>
        <dbReference type="Proteomes" id="UP000472273"/>
    </source>
</evidence>
<dbReference type="SUPFAM" id="SSF57667">
    <property type="entry name" value="beta-beta-alpha zinc fingers"/>
    <property type="match status" value="4"/>
</dbReference>
<dbReference type="GeneTree" id="ENSGT01150000286944"/>
<feature type="domain" description="C2H2-type" evidence="14">
    <location>
        <begin position="295"/>
        <end position="322"/>
    </location>
</feature>
<proteinExistence type="inferred from homology"/>
<dbReference type="GO" id="GO:0008270">
    <property type="term" value="F:zinc ion binding"/>
    <property type="evidence" value="ECO:0007669"/>
    <property type="project" value="UniProtKB-KW"/>
</dbReference>
<sequence>MQAEELLAQVDSLRSALQNSSLKEALWEKVEELRDALRETTREKVGLLPLDIWGRSPREMCSRLYQLCQDWLQPEKKTKAQMLDLVILEQLLAVLPAEMSSWVRECGAETSAQAVALAEGFLLSQAEKQILEALRRKEGRNQTELKSHERNRSKDGSRKFSALQCDEIQDRAALHLSKGKRTRCFGKSAKTFREKSDLNEHDRTHTKEEAHQNREDEKSYSWTFILSLRDRINMGEKPYKCRECGKNFRSSSQVTSHRRIHTGEKPYKCLECGKSFSWNNDLTYHKRIHTGEKLFKCSECGRNFRRNSQLAYHKRLHAGEKPYKCMECGKNFLWSYQLTSHKMIHTGEKPYQCPECGKSFRRSSELTSHRRIHTGERPYKCVECGRGFRGSSELTSHRRVHTGEKPYKCTECGRTFRRNSQQTYLIARAHASQLIFGQFEAFFSLAEV</sequence>
<dbReference type="FunFam" id="3.30.160.60:FF:001532">
    <property type="entry name" value="Zinc finger protein 483"/>
    <property type="match status" value="1"/>
</dbReference>
<dbReference type="FunFam" id="3.30.160.60:FF:002093">
    <property type="match status" value="1"/>
</dbReference>
<evidence type="ECO:0000256" key="11">
    <source>
        <dbReference type="PROSITE-ProRule" id="PRU00042"/>
    </source>
</evidence>
<keyword evidence="8" id="KW-0238">DNA-binding</keyword>
<evidence type="ECO:0000256" key="8">
    <source>
        <dbReference type="ARBA" id="ARBA00023125"/>
    </source>
</evidence>
<comment type="subcellular location">
    <subcellularLocation>
        <location evidence="1">Nucleus</location>
    </subcellularLocation>
</comment>
<dbReference type="GO" id="GO:0001817">
    <property type="term" value="P:regulation of cytokine production"/>
    <property type="evidence" value="ECO:0007669"/>
    <property type="project" value="TreeGrafter"/>
</dbReference>
<dbReference type="GO" id="GO:0005654">
    <property type="term" value="C:nucleoplasm"/>
    <property type="evidence" value="ECO:0007669"/>
    <property type="project" value="TreeGrafter"/>
</dbReference>
<keyword evidence="7" id="KW-0805">Transcription regulation</keyword>
<evidence type="ECO:0000313" key="16">
    <source>
        <dbReference type="Ensembl" id="ENSPTXP00000016172.1"/>
    </source>
</evidence>
<reference evidence="16" key="1">
    <citation type="submission" date="2025-08" db="UniProtKB">
        <authorList>
            <consortium name="Ensembl"/>
        </authorList>
    </citation>
    <scope>IDENTIFICATION</scope>
</reference>
<feature type="domain" description="C2H2-type" evidence="14">
    <location>
        <begin position="182"/>
        <end position="210"/>
    </location>
</feature>
<feature type="domain" description="SCAN box" evidence="15">
    <location>
        <begin position="56"/>
        <end position="121"/>
    </location>
</feature>
<dbReference type="GO" id="GO:0002682">
    <property type="term" value="P:regulation of immune system process"/>
    <property type="evidence" value="ECO:0007669"/>
    <property type="project" value="TreeGrafter"/>
</dbReference>
<keyword evidence="9" id="KW-0804">Transcription</keyword>
<dbReference type="Pfam" id="PF00096">
    <property type="entry name" value="zf-C2H2"/>
    <property type="match status" value="5"/>
</dbReference>
<dbReference type="InterPro" id="IPR036236">
    <property type="entry name" value="Znf_C2H2_sf"/>
</dbReference>
<evidence type="ECO:0000256" key="7">
    <source>
        <dbReference type="ARBA" id="ARBA00023015"/>
    </source>
</evidence>
<evidence type="ECO:0000256" key="6">
    <source>
        <dbReference type="ARBA" id="ARBA00022833"/>
    </source>
</evidence>
<dbReference type="PROSITE" id="PS50804">
    <property type="entry name" value="SCAN_BOX"/>
    <property type="match status" value="1"/>
</dbReference>
<dbReference type="PROSITE" id="PS00028">
    <property type="entry name" value="ZINC_FINGER_C2H2_1"/>
    <property type="match status" value="6"/>
</dbReference>
<organism evidence="16 17">
    <name type="scientific">Pseudonaja textilis</name>
    <name type="common">Eastern brown snake</name>
    <dbReference type="NCBI Taxonomy" id="8673"/>
    <lineage>
        <taxon>Eukaryota</taxon>
        <taxon>Metazoa</taxon>
        <taxon>Chordata</taxon>
        <taxon>Craniata</taxon>
        <taxon>Vertebrata</taxon>
        <taxon>Euteleostomi</taxon>
        <taxon>Lepidosauria</taxon>
        <taxon>Squamata</taxon>
        <taxon>Bifurcata</taxon>
        <taxon>Unidentata</taxon>
        <taxon>Episquamata</taxon>
        <taxon>Toxicofera</taxon>
        <taxon>Serpentes</taxon>
        <taxon>Colubroidea</taxon>
        <taxon>Elapidae</taxon>
        <taxon>Hydrophiinae</taxon>
        <taxon>Pseudonaja</taxon>
    </lineage>
</organism>
<dbReference type="InterPro" id="IPR003309">
    <property type="entry name" value="SCAN_dom"/>
</dbReference>
<feature type="domain" description="C2H2-type" evidence="14">
    <location>
        <begin position="407"/>
        <end position="435"/>
    </location>
</feature>
<keyword evidence="5 11" id="KW-0863">Zinc-finger</keyword>
<keyword evidence="10" id="KW-0539">Nucleus</keyword>
<dbReference type="GO" id="GO:0001227">
    <property type="term" value="F:DNA-binding transcription repressor activity, RNA polymerase II-specific"/>
    <property type="evidence" value="ECO:0007669"/>
    <property type="project" value="TreeGrafter"/>
</dbReference>
<dbReference type="PANTHER" id="PTHR24399:SF54">
    <property type="entry name" value="GASTRULA ZINC FINGER PROTEIN XLCGF26.1-LIKE-RELATED"/>
    <property type="match status" value="1"/>
</dbReference>
<reference evidence="16" key="2">
    <citation type="submission" date="2025-09" db="UniProtKB">
        <authorList>
            <consortium name="Ensembl"/>
        </authorList>
    </citation>
    <scope>IDENTIFICATION</scope>
</reference>
<dbReference type="FunFam" id="3.30.160.60:FF:000176">
    <property type="entry name" value="zinc finger protein 70"/>
    <property type="match status" value="1"/>
</dbReference>
<dbReference type="FunFam" id="3.30.160.60:FF:002343">
    <property type="entry name" value="Zinc finger protein 33A"/>
    <property type="match status" value="2"/>
</dbReference>
<name>A0A670YWJ2_PSETE</name>
<evidence type="ECO:0000256" key="12">
    <source>
        <dbReference type="SAM" id="Coils"/>
    </source>
</evidence>
<dbReference type="Gene3D" id="1.10.4020.10">
    <property type="entry name" value="DNA breaking-rejoining enzymes"/>
    <property type="match status" value="1"/>
</dbReference>
<protein>
    <submittedName>
        <fullName evidence="16">Uncharacterized protein</fullName>
    </submittedName>
</protein>
<feature type="domain" description="C2H2-type" evidence="14">
    <location>
        <begin position="323"/>
        <end position="350"/>
    </location>
</feature>
<dbReference type="Pfam" id="PF02023">
    <property type="entry name" value="SCAN"/>
    <property type="match status" value="1"/>
</dbReference>
<dbReference type="Ensembl" id="ENSPTXT00000016669.1">
    <property type="protein sequence ID" value="ENSPTXP00000016172.1"/>
    <property type="gene ID" value="ENSPTXG00000011189.1"/>
</dbReference>
<evidence type="ECO:0000256" key="1">
    <source>
        <dbReference type="ARBA" id="ARBA00004123"/>
    </source>
</evidence>
<dbReference type="GO" id="GO:0000978">
    <property type="term" value="F:RNA polymerase II cis-regulatory region sequence-specific DNA binding"/>
    <property type="evidence" value="ECO:0007669"/>
    <property type="project" value="TreeGrafter"/>
</dbReference>
<keyword evidence="4" id="KW-0677">Repeat</keyword>
<evidence type="ECO:0000259" key="15">
    <source>
        <dbReference type="PROSITE" id="PS50804"/>
    </source>
</evidence>
<evidence type="ECO:0000256" key="13">
    <source>
        <dbReference type="SAM" id="MobiDB-lite"/>
    </source>
</evidence>
<feature type="domain" description="C2H2-type" evidence="14">
    <location>
        <begin position="351"/>
        <end position="378"/>
    </location>
</feature>
<feature type="region of interest" description="Disordered" evidence="13">
    <location>
        <begin position="139"/>
        <end position="158"/>
    </location>
</feature>
<dbReference type="OMA" id="CKETHSG"/>
<dbReference type="AlphaFoldDB" id="A0A670YWJ2"/>
<evidence type="ECO:0000259" key="14">
    <source>
        <dbReference type="PROSITE" id="PS50157"/>
    </source>
</evidence>
<dbReference type="FunFam" id="3.30.160.60:FF:000478">
    <property type="entry name" value="Zinc finger protein 133"/>
    <property type="match status" value="1"/>
</dbReference>
<keyword evidence="6" id="KW-0862">Zinc</keyword>
<feature type="domain" description="C2H2-type" evidence="14">
    <location>
        <begin position="379"/>
        <end position="406"/>
    </location>
</feature>
<evidence type="ECO:0000256" key="4">
    <source>
        <dbReference type="ARBA" id="ARBA00022737"/>
    </source>
</evidence>
<keyword evidence="17" id="KW-1185">Reference proteome</keyword>
<dbReference type="PROSITE" id="PS50157">
    <property type="entry name" value="ZINC_FINGER_C2H2_2"/>
    <property type="match status" value="8"/>
</dbReference>
<evidence type="ECO:0000256" key="10">
    <source>
        <dbReference type="ARBA" id="ARBA00023242"/>
    </source>
</evidence>
<dbReference type="PANTHER" id="PTHR24399">
    <property type="entry name" value="ZINC FINGER AND BTB DOMAIN-CONTAINING"/>
    <property type="match status" value="1"/>
</dbReference>
<dbReference type="InterPro" id="IPR038269">
    <property type="entry name" value="SCAN_sf"/>
</dbReference>
<evidence type="ECO:0000256" key="3">
    <source>
        <dbReference type="ARBA" id="ARBA00022723"/>
    </source>
</evidence>
<dbReference type="SMART" id="SM00355">
    <property type="entry name" value="ZnF_C2H2"/>
    <property type="match status" value="7"/>
</dbReference>
<dbReference type="SUPFAM" id="SSF47353">
    <property type="entry name" value="Retrovirus capsid dimerization domain-like"/>
    <property type="match status" value="1"/>
</dbReference>
<feature type="domain" description="C2H2-type" evidence="14">
    <location>
        <begin position="267"/>
        <end position="294"/>
    </location>
</feature>
<dbReference type="SMART" id="SM00431">
    <property type="entry name" value="SCAN"/>
    <property type="match status" value="1"/>
</dbReference>
<dbReference type="InterPro" id="IPR013087">
    <property type="entry name" value="Znf_C2H2_type"/>
</dbReference>
<comment type="similarity">
    <text evidence="2">Belongs to the krueppel C2H2-type zinc-finger protein family.</text>
</comment>
<feature type="region of interest" description="Disordered" evidence="13">
    <location>
        <begin position="195"/>
        <end position="214"/>
    </location>
</feature>
<evidence type="ECO:0000256" key="9">
    <source>
        <dbReference type="ARBA" id="ARBA00023163"/>
    </source>
</evidence>
<dbReference type="Gene3D" id="3.30.160.60">
    <property type="entry name" value="Classic Zinc Finger"/>
    <property type="match status" value="7"/>
</dbReference>
<keyword evidence="3" id="KW-0479">Metal-binding</keyword>
<feature type="domain" description="C2H2-type" evidence="14">
    <location>
        <begin position="239"/>
        <end position="266"/>
    </location>
</feature>
<dbReference type="FunFam" id="3.30.160.60:FF:002063">
    <property type="entry name" value="RB associated KRAB zinc finger"/>
    <property type="match status" value="1"/>
</dbReference>